<evidence type="ECO:0000256" key="1">
    <source>
        <dbReference type="ARBA" id="ARBA00010945"/>
    </source>
</evidence>
<dbReference type="GO" id="GO:0042276">
    <property type="term" value="P:error-prone translesion synthesis"/>
    <property type="evidence" value="ECO:0007669"/>
    <property type="project" value="TreeGrafter"/>
</dbReference>
<dbReference type="GO" id="GO:0009432">
    <property type="term" value="P:SOS response"/>
    <property type="evidence" value="ECO:0007669"/>
    <property type="project" value="UniProtKB-KW"/>
</dbReference>
<evidence type="ECO:0000259" key="7">
    <source>
        <dbReference type="PROSITE" id="PS50173"/>
    </source>
</evidence>
<dbReference type="GO" id="GO:0003684">
    <property type="term" value="F:damaged DNA binding"/>
    <property type="evidence" value="ECO:0007669"/>
    <property type="project" value="InterPro"/>
</dbReference>
<keyword evidence="2" id="KW-0227">DNA damage</keyword>
<dbReference type="Gene3D" id="3.30.70.270">
    <property type="match status" value="1"/>
</dbReference>
<dbReference type="Gene3D" id="1.10.150.20">
    <property type="entry name" value="5' to 3' exonuclease, C-terminal subdomain"/>
    <property type="match status" value="1"/>
</dbReference>
<keyword evidence="5" id="KW-0742">SOS response</keyword>
<evidence type="ECO:0000313" key="9">
    <source>
        <dbReference type="Proteomes" id="UP000285875"/>
    </source>
</evidence>
<dbReference type="InterPro" id="IPR043502">
    <property type="entry name" value="DNA/RNA_pol_sf"/>
</dbReference>
<dbReference type="GO" id="GO:0005829">
    <property type="term" value="C:cytosol"/>
    <property type="evidence" value="ECO:0007669"/>
    <property type="project" value="TreeGrafter"/>
</dbReference>
<evidence type="ECO:0000313" key="8">
    <source>
        <dbReference type="EMBL" id="AZZ39652.1"/>
    </source>
</evidence>
<gene>
    <name evidence="8" type="ORF">C0Z10_07685</name>
</gene>
<feature type="domain" description="UmuC" evidence="7">
    <location>
        <begin position="19"/>
        <end position="204"/>
    </location>
</feature>
<proteinExistence type="inferred from homology"/>
<evidence type="ECO:0000256" key="3">
    <source>
        <dbReference type="ARBA" id="ARBA00023199"/>
    </source>
</evidence>
<dbReference type="PANTHER" id="PTHR11076:SF34">
    <property type="entry name" value="PROTEIN UMUC"/>
    <property type="match status" value="1"/>
</dbReference>
<dbReference type="SUPFAM" id="SSF56672">
    <property type="entry name" value="DNA/RNA polymerases"/>
    <property type="match status" value="1"/>
</dbReference>
<dbReference type="InterPro" id="IPR025188">
    <property type="entry name" value="DUF4113"/>
</dbReference>
<evidence type="ECO:0000256" key="5">
    <source>
        <dbReference type="ARBA" id="ARBA00023236"/>
    </source>
</evidence>
<dbReference type="PROSITE" id="PS50173">
    <property type="entry name" value="UMUC"/>
    <property type="match status" value="1"/>
</dbReference>
<dbReference type="Pfam" id="PF11799">
    <property type="entry name" value="IMS_C"/>
    <property type="match status" value="1"/>
</dbReference>
<evidence type="ECO:0000256" key="2">
    <source>
        <dbReference type="ARBA" id="ARBA00022763"/>
    </source>
</evidence>
<dbReference type="AlphaFoldDB" id="A0A3Q9UL32"/>
<dbReference type="PANTHER" id="PTHR11076">
    <property type="entry name" value="DNA REPAIR POLYMERASE UMUC / TRANSFERASE FAMILY MEMBER"/>
    <property type="match status" value="1"/>
</dbReference>
<organism evidence="8 9">
    <name type="scientific">Acidipropionibacterium jensenii</name>
    <dbReference type="NCBI Taxonomy" id="1749"/>
    <lineage>
        <taxon>Bacteria</taxon>
        <taxon>Bacillati</taxon>
        <taxon>Actinomycetota</taxon>
        <taxon>Actinomycetes</taxon>
        <taxon>Propionibacteriales</taxon>
        <taxon>Propionibacteriaceae</taxon>
        <taxon>Acidipropionibacterium</taxon>
    </lineage>
</organism>
<comment type="similarity">
    <text evidence="1">Belongs to the DNA polymerase type-Y family.</text>
</comment>
<sequence length="438" mass="47862">MPAPPSPLTPVPGGRPGRVMLVDVDSCYAACERVFHPELEGVPLVVLSNNDGCVVARSSEAKRLGIEMGVPWFKLKTWADRHGVVARSSNYELYGSISSRIMAILGQYSAQVEVYSIDEAFLRLPGSPAELTEMGRRIRRRVLHDLGVPVSVGIGATHTLAKLASHGAKHSPTLGHVADLDAYRPGQVDAILEATPVADLWGVGRRLDSRLASMGIRTARQLRDADPAVMRRRFNVNLARTILELRGTDCIDVDDRDAVRTGQIMFSRSFSTPVTDRTQMHQVLAIYAQQAATRLRHQHSVAAGLWVFASTSWYVEPVHQISVAGRLPHPADDPVTIVKAACDLLLDRIEPGRRYVRAGISLMDLAPAGAQPMLDPFSPDPRLTRLGPLVDRVNAACGRGALGLGWAGITAPPDWQMRREMLSNRATTHWSELATVRA</sequence>
<name>A0A3Q9UL32_9ACTN</name>
<dbReference type="Pfam" id="PF00817">
    <property type="entry name" value="IMS"/>
    <property type="match status" value="1"/>
</dbReference>
<dbReference type="InterPro" id="IPR017961">
    <property type="entry name" value="DNA_pol_Y-fam_little_finger"/>
</dbReference>
<dbReference type="EMBL" id="CP025570">
    <property type="protein sequence ID" value="AZZ39652.1"/>
    <property type="molecule type" value="Genomic_DNA"/>
</dbReference>
<protein>
    <submittedName>
        <fullName evidence="8">DUF4113 domain-containing protein</fullName>
    </submittedName>
</protein>
<evidence type="ECO:0000256" key="4">
    <source>
        <dbReference type="ARBA" id="ARBA00023204"/>
    </source>
</evidence>
<comment type="function">
    <text evidence="6">Poorly processive, error-prone DNA polymerase involved in untargeted mutagenesis. Copies undamaged DNA at stalled replication forks, which arise in vivo from mismatched or misaligned primer ends. These misaligned primers can be extended by PolIV. Exhibits no 3'-5' exonuclease (proofreading) activity. May be involved in translesional synthesis, in conjunction with the beta clamp from PolIII.</text>
</comment>
<dbReference type="Pfam" id="PF13438">
    <property type="entry name" value="DUF4113"/>
    <property type="match status" value="1"/>
</dbReference>
<evidence type="ECO:0000256" key="6">
    <source>
        <dbReference type="ARBA" id="ARBA00025589"/>
    </source>
</evidence>
<dbReference type="Proteomes" id="UP000285875">
    <property type="component" value="Chromosome"/>
</dbReference>
<dbReference type="GO" id="GO:0003887">
    <property type="term" value="F:DNA-directed DNA polymerase activity"/>
    <property type="evidence" value="ECO:0007669"/>
    <property type="project" value="TreeGrafter"/>
</dbReference>
<dbReference type="CDD" id="cd01700">
    <property type="entry name" value="PolY_Pol_V_umuC"/>
    <property type="match status" value="1"/>
</dbReference>
<accession>A0A3Q9UL32</accession>
<dbReference type="GO" id="GO:0006281">
    <property type="term" value="P:DNA repair"/>
    <property type="evidence" value="ECO:0007669"/>
    <property type="project" value="UniProtKB-KW"/>
</dbReference>
<reference evidence="9" key="1">
    <citation type="submission" date="2017-12" db="EMBL/GenBank/DDBJ databases">
        <title>Whole genome sequencing of Acidipropionibacterium jensenii strains JS279 and JS280.</title>
        <authorList>
            <person name="Deptula P."/>
            <person name="Laine P."/>
            <person name="Smolander O.-P."/>
            <person name="Paulin L."/>
            <person name="Auvinen P."/>
            <person name="Varmanen P."/>
        </authorList>
    </citation>
    <scope>NUCLEOTIDE SEQUENCE [LARGE SCALE GENOMIC DNA]</scope>
    <source>
        <strain evidence="9">JS280</strain>
    </source>
</reference>
<keyword evidence="4" id="KW-0234">DNA repair</keyword>
<dbReference type="InterPro" id="IPR043128">
    <property type="entry name" value="Rev_trsase/Diguanyl_cyclase"/>
</dbReference>
<dbReference type="Gene3D" id="3.40.1170.60">
    <property type="match status" value="1"/>
</dbReference>
<keyword evidence="3" id="KW-0741">SOS mutagenesis</keyword>
<dbReference type="InterPro" id="IPR001126">
    <property type="entry name" value="UmuC"/>
</dbReference>
<dbReference type="KEGG" id="aji:C0Z10_07685"/>
<dbReference type="InterPro" id="IPR050116">
    <property type="entry name" value="DNA_polymerase-Y"/>
</dbReference>